<protein>
    <submittedName>
        <fullName evidence="10">Loxtox protein</fullName>
    </submittedName>
</protein>
<evidence type="ECO:0000313" key="10">
    <source>
        <dbReference type="EMBL" id="ANY30976.1"/>
    </source>
</evidence>
<comment type="subcellular location">
    <subcellularLocation>
        <location evidence="3">Secreted</location>
    </subcellularLocation>
</comment>
<keyword evidence="8" id="KW-0456">Lyase</keyword>
<evidence type="ECO:0000256" key="9">
    <source>
        <dbReference type="SAM" id="SignalP"/>
    </source>
</evidence>
<feature type="signal peptide" evidence="9">
    <location>
        <begin position="1"/>
        <end position="22"/>
    </location>
</feature>
<comment type="catalytic activity">
    <reaction evidence="2">
        <text>a 1-acyl-sn-glycero-3-phosphocholine = a 1-acyl-sn-glycero-2,3-cyclic phosphate + choline</text>
        <dbReference type="Rhea" id="RHEA:60700"/>
        <dbReference type="ChEBI" id="CHEBI:15354"/>
        <dbReference type="ChEBI" id="CHEBI:58168"/>
        <dbReference type="ChEBI" id="CHEBI:143947"/>
    </reaction>
</comment>
<evidence type="ECO:0000256" key="2">
    <source>
        <dbReference type="ARBA" id="ARBA00001142"/>
    </source>
</evidence>
<dbReference type="GO" id="GO:0006629">
    <property type="term" value="P:lipid metabolic process"/>
    <property type="evidence" value="ECO:0007669"/>
    <property type="project" value="InterPro"/>
</dbReference>
<comment type="catalytic activity">
    <reaction evidence="1">
        <text>an N-(acyl)-sphingosylphosphoethanolamine = an N-(acyl)-sphingosyl-1,3-cyclic phosphate + ethanolamine</text>
        <dbReference type="Rhea" id="RHEA:60648"/>
        <dbReference type="ChEBI" id="CHEBI:57603"/>
        <dbReference type="ChEBI" id="CHEBI:143891"/>
        <dbReference type="ChEBI" id="CHEBI:143892"/>
    </reaction>
</comment>
<evidence type="ECO:0000256" key="7">
    <source>
        <dbReference type="ARBA" id="ARBA00023157"/>
    </source>
</evidence>
<keyword evidence="9" id="KW-0732">Signal</keyword>
<evidence type="ECO:0000256" key="4">
    <source>
        <dbReference type="ARBA" id="ARBA00022525"/>
    </source>
</evidence>
<dbReference type="AlphaFoldDB" id="A0A1B2ASA8"/>
<proteinExistence type="evidence at transcript level"/>
<reference evidence="10" key="1">
    <citation type="journal article" date="2016" name="Toxicon">
        <title>Transcriptome analysis of Loxosceles similis venom: description of Loxtox protein family and identification of a new group of Phospholipases D.</title>
        <authorList>
            <person name="Dantas A.E."/>
            <person name="Carmo A.O."/>
            <person name="Horta C.C.R."/>
            <person name="Leal H.G."/>
            <person name="Oliveira-Mendes B.B.R."/>
            <person name="Martins A.P.V."/>
            <person name="Chavez-Olortegui C."/>
            <person name="Kalapothakis E."/>
        </authorList>
    </citation>
    <scope>NUCLEOTIDE SEQUENCE</scope>
    <source>
        <strain evidence="10">Loxtox_s8A</strain>
    </source>
</reference>
<dbReference type="SUPFAM" id="SSF51695">
    <property type="entry name" value="PLC-like phosphodiesterases"/>
    <property type="match status" value="1"/>
</dbReference>
<dbReference type="EMBL" id="KU891952">
    <property type="protein sequence ID" value="ANY30976.1"/>
    <property type="molecule type" value="mRNA"/>
</dbReference>
<sequence>MSFTTAISLLVLSIVLQQGTQTQVVADSRRPFWNIAHMVNAIDQIEPFLKRGANAIEFDIEFDSEGIAQQTHHGVPCDCGRICNRKDDFVKYLDHIRQVTSPGTKEYREQLILLALDLKLQRISVNLAYAAGTDIANKLIDHYWKRGNSTARAYILLNIPSIRHFDFINGFKHTIIRREGYERYDDKYGINFTGNDDLELTRLMLGRMNITYNIWQADGITSCLPRGTRRLKEAIRRRDTEGYKFIYKVYSWTLVAYSTMRRSMRLSVDGIMSNHPERVVYILGEGYFANRFRMATLEDNPWQKYHV</sequence>
<keyword evidence="7" id="KW-1015">Disulfide bond</keyword>
<dbReference type="GO" id="GO:0008081">
    <property type="term" value="F:phosphoric diester hydrolase activity"/>
    <property type="evidence" value="ECO:0007669"/>
    <property type="project" value="InterPro"/>
</dbReference>
<dbReference type="GO" id="GO:0046872">
    <property type="term" value="F:metal ion binding"/>
    <property type="evidence" value="ECO:0007669"/>
    <property type="project" value="UniProtKB-KW"/>
</dbReference>
<evidence type="ECO:0000256" key="8">
    <source>
        <dbReference type="ARBA" id="ARBA00023239"/>
    </source>
</evidence>
<evidence type="ECO:0000256" key="3">
    <source>
        <dbReference type="ARBA" id="ARBA00004613"/>
    </source>
</evidence>
<dbReference type="InterPro" id="IPR017946">
    <property type="entry name" value="PLC-like_Pdiesterase_TIM-brl"/>
</dbReference>
<evidence type="ECO:0000256" key="1">
    <source>
        <dbReference type="ARBA" id="ARBA00000110"/>
    </source>
</evidence>
<keyword evidence="6" id="KW-0460">Magnesium</keyword>
<evidence type="ECO:0000256" key="5">
    <source>
        <dbReference type="ARBA" id="ARBA00022723"/>
    </source>
</evidence>
<dbReference type="Gene3D" id="3.20.20.190">
    <property type="entry name" value="Phosphatidylinositol (PI) phosphodiesterase"/>
    <property type="match status" value="1"/>
</dbReference>
<evidence type="ECO:0000256" key="6">
    <source>
        <dbReference type="ARBA" id="ARBA00022842"/>
    </source>
</evidence>
<keyword evidence="4" id="KW-0964">Secreted</keyword>
<dbReference type="GO" id="GO:0005576">
    <property type="term" value="C:extracellular region"/>
    <property type="evidence" value="ECO:0007669"/>
    <property type="project" value="UniProtKB-SubCell"/>
</dbReference>
<dbReference type="GO" id="GO:0016829">
    <property type="term" value="F:lyase activity"/>
    <property type="evidence" value="ECO:0007669"/>
    <property type="project" value="UniProtKB-KW"/>
</dbReference>
<dbReference type="CDD" id="cd08576">
    <property type="entry name" value="GDPD_like_SMaseD_PLD"/>
    <property type="match status" value="1"/>
</dbReference>
<name>A0A1B2ASA8_LOXSM</name>
<keyword evidence="5" id="KW-0479">Metal-binding</keyword>
<organism evidence="10">
    <name type="scientific">Loxosceles similis</name>
    <name type="common">Brazilian brown spider</name>
    <name type="synonym">Loxosceles surata</name>
    <dbReference type="NCBI Taxonomy" id="321804"/>
    <lineage>
        <taxon>Eukaryota</taxon>
        <taxon>Metazoa</taxon>
        <taxon>Ecdysozoa</taxon>
        <taxon>Arthropoda</taxon>
        <taxon>Chelicerata</taxon>
        <taxon>Arachnida</taxon>
        <taxon>Araneae</taxon>
        <taxon>Araneomorphae</taxon>
        <taxon>Haplogynae</taxon>
        <taxon>Scytodoidea</taxon>
        <taxon>Sicariidae</taxon>
        <taxon>Loxosceles</taxon>
    </lineage>
</organism>
<feature type="chain" id="PRO_5008534331" evidence="9">
    <location>
        <begin position="23"/>
        <end position="307"/>
    </location>
</feature>
<accession>A0A1B2ASA8</accession>